<evidence type="ECO:0000259" key="11">
    <source>
        <dbReference type="PROSITE" id="PS51177"/>
    </source>
</evidence>
<evidence type="ECO:0000256" key="5">
    <source>
        <dbReference type="ARBA" id="ARBA00013950"/>
    </source>
</evidence>
<proteinExistence type="predicted"/>
<evidence type="ECO:0000256" key="8">
    <source>
        <dbReference type="ARBA" id="ARBA00022737"/>
    </source>
</evidence>
<keyword evidence="7" id="KW-0808">Transferase</keyword>
<dbReference type="AlphaFoldDB" id="A0A350HCE6"/>
<organism evidence="12 13">
    <name type="scientific">candidate division WOR-3 bacterium</name>
    <dbReference type="NCBI Taxonomy" id="2052148"/>
    <lineage>
        <taxon>Bacteria</taxon>
        <taxon>Bacteria division WOR-3</taxon>
    </lineage>
</organism>
<evidence type="ECO:0000313" key="13">
    <source>
        <dbReference type="Proteomes" id="UP000264062"/>
    </source>
</evidence>
<evidence type="ECO:0000256" key="7">
    <source>
        <dbReference type="ARBA" id="ARBA00022679"/>
    </source>
</evidence>
<feature type="domain" description="Lumazine-binding" evidence="11">
    <location>
        <begin position="98"/>
        <end position="194"/>
    </location>
</feature>
<dbReference type="CDD" id="cd00402">
    <property type="entry name" value="Riboflavin_synthase_like"/>
    <property type="match status" value="1"/>
</dbReference>
<feature type="domain" description="Lumazine-binding" evidence="11">
    <location>
        <begin position="1"/>
        <end position="97"/>
    </location>
</feature>
<evidence type="ECO:0000313" key="12">
    <source>
        <dbReference type="EMBL" id="HAV93212.1"/>
    </source>
</evidence>
<dbReference type="NCBIfam" id="TIGR00187">
    <property type="entry name" value="ribE"/>
    <property type="match status" value="1"/>
</dbReference>
<evidence type="ECO:0000256" key="6">
    <source>
        <dbReference type="ARBA" id="ARBA00022619"/>
    </source>
</evidence>
<dbReference type="EC" id="2.5.1.9" evidence="4 9"/>
<feature type="repeat" description="Lumazine-binding" evidence="10">
    <location>
        <begin position="1"/>
        <end position="97"/>
    </location>
</feature>
<keyword evidence="8" id="KW-0677">Repeat</keyword>
<dbReference type="InterPro" id="IPR017938">
    <property type="entry name" value="Riboflavin_synthase-like_b-brl"/>
</dbReference>
<protein>
    <recommendedName>
        <fullName evidence="5 9">Riboflavin synthase</fullName>
        <ecNumber evidence="4 9">2.5.1.9</ecNumber>
    </recommendedName>
</protein>
<dbReference type="InterPro" id="IPR026017">
    <property type="entry name" value="Lumazine-bd_dom"/>
</dbReference>
<name>A0A350HCE6_UNCW3</name>
<keyword evidence="6" id="KW-0686">Riboflavin biosynthesis</keyword>
<dbReference type="PROSITE" id="PS51177">
    <property type="entry name" value="LUMAZINE_BIND"/>
    <property type="match status" value="2"/>
</dbReference>
<comment type="pathway">
    <text evidence="3">Cofactor biosynthesis; riboflavin biosynthesis; riboflavin from 2-hydroxy-3-oxobutyl phosphate and 5-amino-6-(D-ribitylamino)uracil: step 2/2.</text>
</comment>
<dbReference type="GO" id="GO:0004746">
    <property type="term" value="F:riboflavin synthase activity"/>
    <property type="evidence" value="ECO:0007669"/>
    <property type="project" value="UniProtKB-UniRule"/>
</dbReference>
<evidence type="ECO:0000256" key="3">
    <source>
        <dbReference type="ARBA" id="ARBA00004887"/>
    </source>
</evidence>
<comment type="function">
    <text evidence="2">Catalyzes the dismutation of two molecules of 6,7-dimethyl-8-ribityllumazine, resulting in the formation of riboflavin and 5-amino-6-(D-ribitylamino)uracil.</text>
</comment>
<evidence type="ECO:0000256" key="1">
    <source>
        <dbReference type="ARBA" id="ARBA00000968"/>
    </source>
</evidence>
<dbReference type="PIRSF" id="PIRSF000498">
    <property type="entry name" value="Riboflavin_syn_A"/>
    <property type="match status" value="1"/>
</dbReference>
<dbReference type="Pfam" id="PF00677">
    <property type="entry name" value="Lum_binding"/>
    <property type="match status" value="2"/>
</dbReference>
<comment type="catalytic activity">
    <reaction evidence="1">
        <text>2 6,7-dimethyl-8-(1-D-ribityl)lumazine + H(+) = 5-amino-6-(D-ribitylamino)uracil + riboflavin</text>
        <dbReference type="Rhea" id="RHEA:20772"/>
        <dbReference type="ChEBI" id="CHEBI:15378"/>
        <dbReference type="ChEBI" id="CHEBI:15934"/>
        <dbReference type="ChEBI" id="CHEBI:57986"/>
        <dbReference type="ChEBI" id="CHEBI:58201"/>
        <dbReference type="EC" id="2.5.1.9"/>
    </reaction>
</comment>
<evidence type="ECO:0000256" key="9">
    <source>
        <dbReference type="NCBIfam" id="TIGR00187"/>
    </source>
</evidence>
<gene>
    <name evidence="12" type="ORF">DCW38_08565</name>
</gene>
<dbReference type="InterPro" id="IPR023366">
    <property type="entry name" value="ATP_synth_asu-like_sf"/>
</dbReference>
<feature type="repeat" description="Lumazine-binding" evidence="10">
    <location>
        <begin position="98"/>
        <end position="194"/>
    </location>
</feature>
<evidence type="ECO:0000256" key="4">
    <source>
        <dbReference type="ARBA" id="ARBA00012827"/>
    </source>
</evidence>
<accession>A0A350HCE6</accession>
<dbReference type="GO" id="GO:0009231">
    <property type="term" value="P:riboflavin biosynthetic process"/>
    <property type="evidence" value="ECO:0007669"/>
    <property type="project" value="UniProtKB-KW"/>
</dbReference>
<dbReference type="SUPFAM" id="SSF63380">
    <property type="entry name" value="Riboflavin synthase domain-like"/>
    <property type="match status" value="2"/>
</dbReference>
<dbReference type="PANTHER" id="PTHR21098:SF12">
    <property type="entry name" value="RIBOFLAVIN SYNTHASE"/>
    <property type="match status" value="1"/>
</dbReference>
<dbReference type="Proteomes" id="UP000264062">
    <property type="component" value="Unassembled WGS sequence"/>
</dbReference>
<dbReference type="EMBL" id="DMZY01000257">
    <property type="protein sequence ID" value="HAV93212.1"/>
    <property type="molecule type" value="Genomic_DNA"/>
</dbReference>
<sequence length="197" mass="21970">MFTGLIERTGTIKSIGKVKNDYELTISSDAEFVSSLKTGDSISADGCCLTCEKTMKDSFKVRALKESAEKTIIADYRINAKINLERAMRADGRFGGHFVSGHVDGKGSVVFLRKTPEKINLRIKLAGKQGKYLIENDSISVNGISLTIKSVYDNEFTLDIIPETIRSTNIDALRRGSFVNVEINQMTKSIYEFLNRR</sequence>
<evidence type="ECO:0000256" key="10">
    <source>
        <dbReference type="PROSITE-ProRule" id="PRU00524"/>
    </source>
</evidence>
<reference evidence="12 13" key="1">
    <citation type="journal article" date="2018" name="Nat. Biotechnol.">
        <title>A standardized bacterial taxonomy based on genome phylogeny substantially revises the tree of life.</title>
        <authorList>
            <person name="Parks D.H."/>
            <person name="Chuvochina M."/>
            <person name="Waite D.W."/>
            <person name="Rinke C."/>
            <person name="Skarshewski A."/>
            <person name="Chaumeil P.A."/>
            <person name="Hugenholtz P."/>
        </authorList>
    </citation>
    <scope>NUCLEOTIDE SEQUENCE [LARGE SCALE GENOMIC DNA]</scope>
    <source>
        <strain evidence="12">UBA9956</strain>
    </source>
</reference>
<dbReference type="Gene3D" id="2.40.30.20">
    <property type="match status" value="2"/>
</dbReference>
<dbReference type="PANTHER" id="PTHR21098">
    <property type="entry name" value="RIBOFLAVIN SYNTHASE ALPHA CHAIN"/>
    <property type="match status" value="1"/>
</dbReference>
<evidence type="ECO:0000256" key="2">
    <source>
        <dbReference type="ARBA" id="ARBA00002803"/>
    </source>
</evidence>
<dbReference type="NCBIfam" id="NF006767">
    <property type="entry name" value="PRK09289.1"/>
    <property type="match status" value="1"/>
</dbReference>
<dbReference type="InterPro" id="IPR001783">
    <property type="entry name" value="Lumazine-bd"/>
</dbReference>
<comment type="caution">
    <text evidence="12">The sequence shown here is derived from an EMBL/GenBank/DDBJ whole genome shotgun (WGS) entry which is preliminary data.</text>
</comment>